<accession>A0ABS7FCM8</accession>
<reference evidence="1 2" key="1">
    <citation type="submission" date="2021-05" db="EMBL/GenBank/DDBJ databases">
        <title>Draft Whole Genome Sequencing Of Biosensor Chromobacterium violaceum Strain CV026 Reveals A Regulatory RNA In Chromobacterium violaceum Phenotype Regulatory Network.</title>
        <authorList>
            <person name="Hong K.W."/>
            <person name="Chan K.G."/>
            <person name="Chang C.-Y."/>
        </authorList>
    </citation>
    <scope>NUCLEOTIDE SEQUENCE [LARGE SCALE GENOMIC DNA]</scope>
    <source>
        <strain evidence="1 2">ATCC 31532</strain>
    </source>
</reference>
<keyword evidence="2" id="KW-1185">Reference proteome</keyword>
<organism evidence="1 2">
    <name type="scientific">Chromobacterium subtsugae</name>
    <dbReference type="NCBI Taxonomy" id="251747"/>
    <lineage>
        <taxon>Bacteria</taxon>
        <taxon>Pseudomonadati</taxon>
        <taxon>Pseudomonadota</taxon>
        <taxon>Betaproteobacteria</taxon>
        <taxon>Neisseriales</taxon>
        <taxon>Chromobacteriaceae</taxon>
        <taxon>Chromobacterium</taxon>
    </lineage>
</organism>
<evidence type="ECO:0000313" key="1">
    <source>
        <dbReference type="EMBL" id="MBW8287832.1"/>
    </source>
</evidence>
<name>A0ABS7FCM8_9NEIS</name>
<protein>
    <submittedName>
        <fullName evidence="1">Phage tail protein</fullName>
    </submittedName>
</protein>
<proteinExistence type="predicted"/>
<dbReference type="EMBL" id="JAHDTB010000006">
    <property type="protein sequence ID" value="MBW8287832.1"/>
    <property type="molecule type" value="Genomic_DNA"/>
</dbReference>
<comment type="caution">
    <text evidence="1">The sequence shown here is derived from an EMBL/GenBank/DDBJ whole genome shotgun (WGS) entry which is preliminary data.</text>
</comment>
<dbReference type="GeneID" id="89687501"/>
<sequence>MEAVDWLRLGAEGAARAAGVARLPGAAIDVAGAVKEAASAGEMVGKAAALLSAGAPLIGGQVRTVQRLAGVLSMASKDMTGSSHELLREAGRELTQSHSRLVQAVGHTVNSWLSQAPQATKQVTQQVKALAGKGAVPVVSSGALLAGKALKLAPHVGGGGFLLEVSGPRGVTFRFAIRRASYDSLVRDTSFNIADQERLTRRPAEQAVAKGKDAITLKGAIYLAKHGAGHIDKLRAIGDAMEPVILTTGYGEHLGRWYLTRVQEEQSHLFADGAPRKQGFTLEFTRYGEDYRHV</sequence>
<evidence type="ECO:0000313" key="2">
    <source>
        <dbReference type="Proteomes" id="UP000711178"/>
    </source>
</evidence>
<dbReference type="Proteomes" id="UP000711178">
    <property type="component" value="Unassembled WGS sequence"/>
</dbReference>
<dbReference type="InterPro" id="IPR009734">
    <property type="entry name" value="Myoviridae_GpU"/>
</dbReference>
<dbReference type="Pfam" id="PF06995">
    <property type="entry name" value="Phage_P2_GpU"/>
    <property type="match status" value="1"/>
</dbReference>
<gene>
    <name evidence="1" type="ORF">KIF53_09370</name>
</gene>
<dbReference type="RefSeq" id="WP_052258465.1">
    <property type="nucleotide sequence ID" value="NZ_CP142381.1"/>
</dbReference>